<keyword evidence="4" id="KW-1185">Reference proteome</keyword>
<dbReference type="InterPro" id="IPR001173">
    <property type="entry name" value="Glyco_trans_2-like"/>
</dbReference>
<dbReference type="InterPro" id="IPR050256">
    <property type="entry name" value="Glycosyltransferase_2"/>
</dbReference>
<dbReference type="EMBL" id="FOMT01000001">
    <property type="protein sequence ID" value="SFD66900.1"/>
    <property type="molecule type" value="Genomic_DNA"/>
</dbReference>
<evidence type="ECO:0000313" key="4">
    <source>
        <dbReference type="Proteomes" id="UP000198855"/>
    </source>
</evidence>
<feature type="compositionally biased region" description="Basic residues" evidence="1">
    <location>
        <begin position="1"/>
        <end position="10"/>
    </location>
</feature>
<evidence type="ECO:0000313" key="3">
    <source>
        <dbReference type="EMBL" id="SFD66900.1"/>
    </source>
</evidence>
<reference evidence="4" key="1">
    <citation type="submission" date="2016-10" db="EMBL/GenBank/DDBJ databases">
        <authorList>
            <person name="Varghese N."/>
            <person name="Submissions S."/>
        </authorList>
    </citation>
    <scope>NUCLEOTIDE SEQUENCE [LARGE SCALE GENOMIC DNA]</scope>
    <source>
        <strain evidence="4">CGMCC 1.10784</strain>
    </source>
</reference>
<gene>
    <name evidence="3" type="ORF">SAMN05216378_0914</name>
</gene>
<protein>
    <submittedName>
        <fullName evidence="3">Glycosyl transferase family 2</fullName>
    </submittedName>
</protein>
<sequence length="373" mass="41620">MRNLARKRKVASSSKSASTRQRRKPLHPVRADNTRQTSKSSRHRAMMAWRLGRRAAKDNPPADRADMQQHVQELWLRESGQIRRTTSGSKYDAAAKAFVAGYFSVTPDESSPNWVLLPTYKKVAAVVMAMNEEQSIMSTIRELERMPLHEIIVIVNGSTDSSLMTARTSGKAIILHYNEALGHDVGRAIGAKITTSDIVLFLDADIPVSAEQLVPFVLAISRGVDVALNDLSRYVGRFSDWDNVTILKHFLNRSNHRNDLSMNSMTAVPHALSRKAIEVIGFANLAIPPKAQAMAMQQGLLVGTGGSVNVFTKNRHRKDNVGVSNPISKLIIGDHLEALGWAMQEESPRLKYVDQLRRRECTKNVNKHNHSYL</sequence>
<keyword evidence="3" id="KW-0808">Transferase</keyword>
<feature type="region of interest" description="Disordered" evidence="1">
    <location>
        <begin position="1"/>
        <end position="44"/>
    </location>
</feature>
<dbReference type="Pfam" id="PF00535">
    <property type="entry name" value="Glycos_transf_2"/>
    <property type="match status" value="1"/>
</dbReference>
<dbReference type="GO" id="GO:0016740">
    <property type="term" value="F:transferase activity"/>
    <property type="evidence" value="ECO:0007669"/>
    <property type="project" value="UniProtKB-KW"/>
</dbReference>
<accession>A0A1I1UG27</accession>
<dbReference type="AlphaFoldDB" id="A0A1I1UG27"/>
<feature type="domain" description="Glycosyltransferase 2-like" evidence="2">
    <location>
        <begin position="126"/>
        <end position="253"/>
    </location>
</feature>
<dbReference type="Gene3D" id="3.90.550.10">
    <property type="entry name" value="Spore Coat Polysaccharide Biosynthesis Protein SpsA, Chain A"/>
    <property type="match status" value="1"/>
</dbReference>
<dbReference type="SUPFAM" id="SSF53448">
    <property type="entry name" value="Nucleotide-diphospho-sugar transferases"/>
    <property type="match status" value="1"/>
</dbReference>
<dbReference type="PANTHER" id="PTHR48090">
    <property type="entry name" value="UNDECAPRENYL-PHOSPHATE 4-DEOXY-4-FORMAMIDO-L-ARABINOSE TRANSFERASE-RELATED"/>
    <property type="match status" value="1"/>
</dbReference>
<dbReference type="PANTHER" id="PTHR48090:SF7">
    <property type="entry name" value="RFBJ PROTEIN"/>
    <property type="match status" value="1"/>
</dbReference>
<evidence type="ECO:0000256" key="1">
    <source>
        <dbReference type="SAM" id="MobiDB-lite"/>
    </source>
</evidence>
<dbReference type="CDD" id="cd00761">
    <property type="entry name" value="Glyco_tranf_GTA_type"/>
    <property type="match status" value="1"/>
</dbReference>
<evidence type="ECO:0000259" key="2">
    <source>
        <dbReference type="Pfam" id="PF00535"/>
    </source>
</evidence>
<name>A0A1I1UG27_9BACL</name>
<dbReference type="STRING" id="1045775.SAMN05216378_0914"/>
<dbReference type="InterPro" id="IPR029044">
    <property type="entry name" value="Nucleotide-diphossugar_trans"/>
</dbReference>
<dbReference type="Proteomes" id="UP000198855">
    <property type="component" value="Unassembled WGS sequence"/>
</dbReference>
<proteinExistence type="predicted"/>
<organism evidence="3 4">
    <name type="scientific">Paenibacillus catalpae</name>
    <dbReference type="NCBI Taxonomy" id="1045775"/>
    <lineage>
        <taxon>Bacteria</taxon>
        <taxon>Bacillati</taxon>
        <taxon>Bacillota</taxon>
        <taxon>Bacilli</taxon>
        <taxon>Bacillales</taxon>
        <taxon>Paenibacillaceae</taxon>
        <taxon>Paenibacillus</taxon>
    </lineage>
</organism>